<comment type="caution">
    <text evidence="2">The sequence shown here is derived from an EMBL/GenBank/DDBJ whole genome shotgun (WGS) entry which is preliminary data.</text>
</comment>
<evidence type="ECO:0000313" key="2">
    <source>
        <dbReference type="EMBL" id="GLJ58428.1"/>
    </source>
</evidence>
<proteinExistence type="predicted"/>
<reference evidence="2" key="1">
    <citation type="submission" date="2022-12" db="EMBL/GenBank/DDBJ databases">
        <title>Chromosome-Level Genome Assembly of Japanese Cedar (Cryptomeriajaponica D. Don).</title>
        <authorList>
            <person name="Fujino T."/>
            <person name="Yamaguchi K."/>
            <person name="Yokoyama T."/>
            <person name="Hamanaka T."/>
            <person name="Harazono Y."/>
            <person name="Kamada H."/>
            <person name="Kobayashi W."/>
            <person name="Ujino-Ihara T."/>
            <person name="Uchiyama K."/>
            <person name="Matsumoto A."/>
            <person name="Izuno A."/>
            <person name="Tsumura Y."/>
            <person name="Toyoda A."/>
            <person name="Shigenobu S."/>
            <person name="Moriguchi Y."/>
            <person name="Ueno S."/>
            <person name="Kasahara M."/>
        </authorList>
    </citation>
    <scope>NUCLEOTIDE SEQUENCE</scope>
</reference>
<gene>
    <name evidence="2" type="ORF">SUGI_1448190</name>
</gene>
<keyword evidence="3" id="KW-1185">Reference proteome</keyword>
<feature type="region of interest" description="Disordered" evidence="1">
    <location>
        <begin position="275"/>
        <end position="313"/>
    </location>
</feature>
<organism evidence="2 3">
    <name type="scientific">Cryptomeria japonica</name>
    <name type="common">Japanese cedar</name>
    <name type="synonym">Cupressus japonica</name>
    <dbReference type="NCBI Taxonomy" id="3369"/>
    <lineage>
        <taxon>Eukaryota</taxon>
        <taxon>Viridiplantae</taxon>
        <taxon>Streptophyta</taxon>
        <taxon>Embryophyta</taxon>
        <taxon>Tracheophyta</taxon>
        <taxon>Spermatophyta</taxon>
        <taxon>Pinopsida</taxon>
        <taxon>Pinidae</taxon>
        <taxon>Conifers II</taxon>
        <taxon>Cupressales</taxon>
        <taxon>Cupressaceae</taxon>
        <taxon>Cryptomeria</taxon>
    </lineage>
</organism>
<name>A0AAD3NSN7_CRYJA</name>
<protein>
    <submittedName>
        <fullName evidence="2">Uncharacterized protein</fullName>
    </submittedName>
</protein>
<feature type="compositionally biased region" description="Low complexity" evidence="1">
    <location>
        <begin position="283"/>
        <end position="292"/>
    </location>
</feature>
<dbReference type="AlphaFoldDB" id="A0AAD3NSN7"/>
<dbReference type="EMBL" id="BSEH01000376">
    <property type="protein sequence ID" value="GLJ58428.1"/>
    <property type="molecule type" value="Genomic_DNA"/>
</dbReference>
<dbReference type="Proteomes" id="UP001234787">
    <property type="component" value="Unassembled WGS sequence"/>
</dbReference>
<evidence type="ECO:0000313" key="3">
    <source>
        <dbReference type="Proteomes" id="UP001234787"/>
    </source>
</evidence>
<sequence>MGWVPRWAPGWVCTNPSQGRSRGGCRGWASRSQGGWQVAKLRAKVGVGVGAKDPRWVPRNQGGCLGGCRGGSQGGSQGECKGGCQGQGECQCGFQGARVRVSANVGSKVLSWVRGWVRGWVGAKVVAPEVVCGHRVADGTLHAHDAPSRCTHVGRAGCTPDALARCAHPGRAHTWRTGRTSRGRVCTSTGVGGRGGFARGSRFAKYTLRQAHNGCDHTSVSAPDPIRTPQLSCAWAGVVLGWVTSREVPVLHPFLVFRRASQCYLNKPFARLRSRRGPGRAGGALPALPRALGGRHRARTRGAPSTQATVQPGRCARTPVRPRCCARTQVKSVCTSASARSVESRTLAKVHGDVSYSKVPHQTPGTG</sequence>
<evidence type="ECO:0000256" key="1">
    <source>
        <dbReference type="SAM" id="MobiDB-lite"/>
    </source>
</evidence>
<accession>A0AAD3NSN7</accession>